<reference evidence="1 2" key="1">
    <citation type="submission" date="2019-02" db="EMBL/GenBank/DDBJ databases">
        <title>Paenibacillus sp. nov., isolated from surface-sterilized tissue of Thalictrum simplex L.</title>
        <authorList>
            <person name="Tuo L."/>
        </authorList>
    </citation>
    <scope>NUCLEOTIDE SEQUENCE [LARGE SCALE GENOMIC DNA]</scope>
    <source>
        <strain evidence="1 2">N2SHLJ1</strain>
    </source>
</reference>
<comment type="caution">
    <text evidence="1">The sequence shown here is derived from an EMBL/GenBank/DDBJ whole genome shotgun (WGS) entry which is preliminary data.</text>
</comment>
<dbReference type="Proteomes" id="UP000293142">
    <property type="component" value="Unassembled WGS sequence"/>
</dbReference>
<evidence type="ECO:0000313" key="1">
    <source>
        <dbReference type="EMBL" id="TBL80466.1"/>
    </source>
</evidence>
<evidence type="ECO:0000313" key="2">
    <source>
        <dbReference type="Proteomes" id="UP000293142"/>
    </source>
</evidence>
<name>A0A4Q9DU31_9BACL</name>
<dbReference type="RefSeq" id="WP_131012879.1">
    <property type="nucleotide sequence ID" value="NZ_SIRE01000005.1"/>
</dbReference>
<sequence>MTACQAGFGDIAKPAAACELRGAVYGAISRKKSSSRDVTGESGRSYGNDVVLGRLAVVLQL</sequence>
<accession>A0A4Q9DU31</accession>
<dbReference type="EMBL" id="SIRE01000005">
    <property type="protein sequence ID" value="TBL80466.1"/>
    <property type="molecule type" value="Genomic_DNA"/>
</dbReference>
<proteinExistence type="predicted"/>
<protein>
    <submittedName>
        <fullName evidence="1">Uncharacterized protein</fullName>
    </submittedName>
</protein>
<gene>
    <name evidence="1" type="ORF">EYB31_08630</name>
</gene>
<dbReference type="AlphaFoldDB" id="A0A4Q9DU31"/>
<keyword evidence="2" id="KW-1185">Reference proteome</keyword>
<organism evidence="1 2">
    <name type="scientific">Paenibacillus thalictri</name>
    <dbReference type="NCBI Taxonomy" id="2527873"/>
    <lineage>
        <taxon>Bacteria</taxon>
        <taxon>Bacillati</taxon>
        <taxon>Bacillota</taxon>
        <taxon>Bacilli</taxon>
        <taxon>Bacillales</taxon>
        <taxon>Paenibacillaceae</taxon>
        <taxon>Paenibacillus</taxon>
    </lineage>
</organism>